<gene>
    <name evidence="1" type="ORF">FVW20_08160</name>
</gene>
<organism evidence="1 2">
    <name type="scientific">Nitratidesulfovibrio oxamicus</name>
    <dbReference type="NCBI Taxonomy" id="32016"/>
    <lineage>
        <taxon>Bacteria</taxon>
        <taxon>Pseudomonadati</taxon>
        <taxon>Thermodesulfobacteriota</taxon>
        <taxon>Desulfovibrionia</taxon>
        <taxon>Desulfovibrionales</taxon>
        <taxon>Desulfovibrionaceae</taxon>
        <taxon>Nitratidesulfovibrio</taxon>
    </lineage>
</organism>
<dbReference type="Proteomes" id="UP001194469">
    <property type="component" value="Unassembled WGS sequence"/>
</dbReference>
<evidence type="ECO:0000313" key="2">
    <source>
        <dbReference type="Proteomes" id="UP001194469"/>
    </source>
</evidence>
<comment type="caution">
    <text evidence="1">The sequence shown here is derived from an EMBL/GenBank/DDBJ whole genome shotgun (WGS) entry which is preliminary data.</text>
</comment>
<reference evidence="1 2" key="1">
    <citation type="submission" date="2019-08" db="EMBL/GenBank/DDBJ databases">
        <authorList>
            <person name="Luo N."/>
        </authorList>
    </citation>
    <scope>NUCLEOTIDE SEQUENCE [LARGE SCALE GENOMIC DNA]</scope>
    <source>
        <strain evidence="1 2">NCIMB 9442</strain>
    </source>
</reference>
<name>A0ABS0J3H6_9BACT</name>
<protein>
    <submittedName>
        <fullName evidence="1">Uncharacterized protein</fullName>
    </submittedName>
</protein>
<dbReference type="RefSeq" id="WP_196609027.1">
    <property type="nucleotide sequence ID" value="NZ_VRYY01000202.1"/>
</dbReference>
<keyword evidence="2" id="KW-1185">Reference proteome</keyword>
<sequence>MHTPETCRNAAATPPPLDALIDALPEEDREAVVALAALWREAQRISPASPSILDIPTVSFS</sequence>
<evidence type="ECO:0000313" key="1">
    <source>
        <dbReference type="EMBL" id="MBG3876985.1"/>
    </source>
</evidence>
<proteinExistence type="predicted"/>
<accession>A0ABS0J3H6</accession>
<dbReference type="EMBL" id="VRYY01000202">
    <property type="protein sequence ID" value="MBG3876985.1"/>
    <property type="molecule type" value="Genomic_DNA"/>
</dbReference>